<dbReference type="CDD" id="cd01392">
    <property type="entry name" value="HTH_LacI"/>
    <property type="match status" value="1"/>
</dbReference>
<dbReference type="InterPro" id="IPR028082">
    <property type="entry name" value="Peripla_BP_I"/>
</dbReference>
<organism evidence="5 6">
    <name type="scientific">Thermoanaerobacterium thermosaccharolyticum</name>
    <name type="common">Clostridium thermosaccharolyticum</name>
    <dbReference type="NCBI Taxonomy" id="1517"/>
    <lineage>
        <taxon>Bacteria</taxon>
        <taxon>Bacillati</taxon>
        <taxon>Bacillota</taxon>
        <taxon>Clostridia</taxon>
        <taxon>Thermoanaerobacterales</taxon>
        <taxon>Thermoanaerobacteraceae</taxon>
        <taxon>Thermoanaerobacterium</taxon>
    </lineage>
</organism>
<dbReference type="Pfam" id="PF13377">
    <property type="entry name" value="Peripla_BP_3"/>
    <property type="match status" value="1"/>
</dbReference>
<dbReference type="Pfam" id="PF00356">
    <property type="entry name" value="LacI"/>
    <property type="match status" value="1"/>
</dbReference>
<dbReference type="GO" id="GO:0000976">
    <property type="term" value="F:transcription cis-regulatory region binding"/>
    <property type="evidence" value="ECO:0007669"/>
    <property type="project" value="TreeGrafter"/>
</dbReference>
<evidence type="ECO:0000256" key="2">
    <source>
        <dbReference type="ARBA" id="ARBA00023125"/>
    </source>
</evidence>
<evidence type="ECO:0000256" key="1">
    <source>
        <dbReference type="ARBA" id="ARBA00023015"/>
    </source>
</evidence>
<dbReference type="AlphaFoldDB" id="A0A223HXU0"/>
<dbReference type="InterPro" id="IPR010982">
    <property type="entry name" value="Lambda_DNA-bd_dom_sf"/>
</dbReference>
<dbReference type="SUPFAM" id="SSF47413">
    <property type="entry name" value="lambda repressor-like DNA-binding domains"/>
    <property type="match status" value="1"/>
</dbReference>
<evidence type="ECO:0000313" key="6">
    <source>
        <dbReference type="Proteomes" id="UP000214975"/>
    </source>
</evidence>
<dbReference type="GO" id="GO:0003700">
    <property type="term" value="F:DNA-binding transcription factor activity"/>
    <property type="evidence" value="ECO:0007669"/>
    <property type="project" value="TreeGrafter"/>
</dbReference>
<keyword evidence="1" id="KW-0805">Transcription regulation</keyword>
<sequence length="339" mass="38403">MVRINISDIASIVGVSPATVSNALNGKSGVSEETRQKIIKIAREYGYFKDNIFNTLQKTIRFIMYKKHGFVVCDTPFFTSLIEGITKESKAQGYELLISHVNFNEKDNKELIETIEKDYSEGILILATEMTSEDLLVLKNVNVPIVMLDSYFKNSDFDSVLINNVDAAYKATEYLIMNGHTNIGYLHSSVHINNFYYRRRGYLEALADYALKADKKFEIPLEPTAEGSYRDMSLYLKQKNVALPTAFFADNDIIALGAMRALKESGIKIPEDVSIIGFDDMPFCEISTPKLTTLKVFKQEMGKTAVRRLLDKIKENDNSIQKIEINTQLVVRESVLKIN</sequence>
<keyword evidence="2" id="KW-0238">DNA-binding</keyword>
<dbReference type="SUPFAM" id="SSF53822">
    <property type="entry name" value="Periplasmic binding protein-like I"/>
    <property type="match status" value="1"/>
</dbReference>
<evidence type="ECO:0000313" key="5">
    <source>
        <dbReference type="EMBL" id="AST57104.1"/>
    </source>
</evidence>
<gene>
    <name evidence="5" type="ORF">Thert_00984</name>
</gene>
<dbReference type="PROSITE" id="PS00356">
    <property type="entry name" value="HTH_LACI_1"/>
    <property type="match status" value="1"/>
</dbReference>
<feature type="domain" description="HTH lacI-type" evidence="4">
    <location>
        <begin position="4"/>
        <end position="58"/>
    </location>
</feature>
<keyword evidence="3" id="KW-0804">Transcription</keyword>
<dbReference type="PROSITE" id="PS50932">
    <property type="entry name" value="HTH_LACI_2"/>
    <property type="match status" value="1"/>
</dbReference>
<dbReference type="PANTHER" id="PTHR30146:SF109">
    <property type="entry name" value="HTH-TYPE TRANSCRIPTIONAL REGULATOR GALS"/>
    <property type="match status" value="1"/>
</dbReference>
<protein>
    <submittedName>
        <fullName evidence="5">LacI family transcriptional regulator</fullName>
    </submittedName>
</protein>
<dbReference type="Gene3D" id="1.10.260.40">
    <property type="entry name" value="lambda repressor-like DNA-binding domains"/>
    <property type="match status" value="1"/>
</dbReference>
<dbReference type="SMART" id="SM00354">
    <property type="entry name" value="HTH_LACI"/>
    <property type="match status" value="1"/>
</dbReference>
<dbReference type="InterPro" id="IPR000843">
    <property type="entry name" value="HTH_LacI"/>
</dbReference>
<dbReference type="Gene3D" id="3.40.50.2300">
    <property type="match status" value="2"/>
</dbReference>
<dbReference type="Proteomes" id="UP000214975">
    <property type="component" value="Chromosome"/>
</dbReference>
<accession>A0A223HXU0</accession>
<dbReference type="EMBL" id="CP016893">
    <property type="protein sequence ID" value="AST57104.1"/>
    <property type="molecule type" value="Genomic_DNA"/>
</dbReference>
<reference evidence="5 6" key="1">
    <citation type="submission" date="2016-08" db="EMBL/GenBank/DDBJ databases">
        <title>A novel genetic cassette of butanologenic Thermoanaerobacterium thermosaccharolyticum that directly convert cellulose to butanol.</title>
        <authorList>
            <person name="Li T."/>
            <person name="He J."/>
        </authorList>
    </citation>
    <scope>NUCLEOTIDE SEQUENCE [LARGE SCALE GENOMIC DNA]</scope>
    <source>
        <strain evidence="5 6">TG57</strain>
    </source>
</reference>
<dbReference type="PANTHER" id="PTHR30146">
    <property type="entry name" value="LACI-RELATED TRANSCRIPTIONAL REPRESSOR"/>
    <property type="match status" value="1"/>
</dbReference>
<dbReference type="InterPro" id="IPR046335">
    <property type="entry name" value="LacI/GalR-like_sensor"/>
</dbReference>
<evidence type="ECO:0000259" key="4">
    <source>
        <dbReference type="PROSITE" id="PS50932"/>
    </source>
</evidence>
<name>A0A223HXU0_THETR</name>
<evidence type="ECO:0000256" key="3">
    <source>
        <dbReference type="ARBA" id="ARBA00023163"/>
    </source>
</evidence>
<dbReference type="RefSeq" id="WP_094397040.1">
    <property type="nucleotide sequence ID" value="NZ_CP016893.1"/>
</dbReference>
<proteinExistence type="predicted"/>